<accession>A0ACB6Z3A2</accession>
<gene>
    <name evidence="1" type="ORF">BDM02DRAFT_3191403</name>
</gene>
<dbReference type="EMBL" id="MU118203">
    <property type="protein sequence ID" value="KAF9643606.1"/>
    <property type="molecule type" value="Genomic_DNA"/>
</dbReference>
<protein>
    <submittedName>
        <fullName evidence="1">Uncharacterized protein</fullName>
    </submittedName>
</protein>
<organism evidence="1 2">
    <name type="scientific">Thelephora ganbajun</name>
    <name type="common">Ganba fungus</name>
    <dbReference type="NCBI Taxonomy" id="370292"/>
    <lineage>
        <taxon>Eukaryota</taxon>
        <taxon>Fungi</taxon>
        <taxon>Dikarya</taxon>
        <taxon>Basidiomycota</taxon>
        <taxon>Agaricomycotina</taxon>
        <taxon>Agaricomycetes</taxon>
        <taxon>Thelephorales</taxon>
        <taxon>Thelephoraceae</taxon>
        <taxon>Thelephora</taxon>
    </lineage>
</organism>
<dbReference type="Proteomes" id="UP000886501">
    <property type="component" value="Unassembled WGS sequence"/>
</dbReference>
<keyword evidence="2" id="KW-1185">Reference proteome</keyword>
<comment type="caution">
    <text evidence="1">The sequence shown here is derived from an EMBL/GenBank/DDBJ whole genome shotgun (WGS) entry which is preliminary data.</text>
</comment>
<reference evidence="1" key="1">
    <citation type="submission" date="2019-10" db="EMBL/GenBank/DDBJ databases">
        <authorList>
            <consortium name="DOE Joint Genome Institute"/>
            <person name="Kuo A."/>
            <person name="Miyauchi S."/>
            <person name="Kiss E."/>
            <person name="Drula E."/>
            <person name="Kohler A."/>
            <person name="Sanchez-Garcia M."/>
            <person name="Andreopoulos B."/>
            <person name="Barry K.W."/>
            <person name="Bonito G."/>
            <person name="Buee M."/>
            <person name="Carver A."/>
            <person name="Chen C."/>
            <person name="Cichocki N."/>
            <person name="Clum A."/>
            <person name="Culley D."/>
            <person name="Crous P.W."/>
            <person name="Fauchery L."/>
            <person name="Girlanda M."/>
            <person name="Hayes R."/>
            <person name="Keri Z."/>
            <person name="Labutti K."/>
            <person name="Lipzen A."/>
            <person name="Lombard V."/>
            <person name="Magnuson J."/>
            <person name="Maillard F."/>
            <person name="Morin E."/>
            <person name="Murat C."/>
            <person name="Nolan M."/>
            <person name="Ohm R."/>
            <person name="Pangilinan J."/>
            <person name="Pereira M."/>
            <person name="Perotto S."/>
            <person name="Peter M."/>
            <person name="Riley R."/>
            <person name="Sitrit Y."/>
            <person name="Stielow B."/>
            <person name="Szollosi G."/>
            <person name="Zifcakova L."/>
            <person name="Stursova M."/>
            <person name="Spatafora J.W."/>
            <person name="Tedersoo L."/>
            <person name="Vaario L.-M."/>
            <person name="Yamada A."/>
            <person name="Yan M."/>
            <person name="Wang P."/>
            <person name="Xu J."/>
            <person name="Bruns T."/>
            <person name="Baldrian P."/>
            <person name="Vilgalys R."/>
            <person name="Henrissat B."/>
            <person name="Grigoriev I.V."/>
            <person name="Hibbett D."/>
            <person name="Nagy L.G."/>
            <person name="Martin F.M."/>
        </authorList>
    </citation>
    <scope>NUCLEOTIDE SEQUENCE</scope>
    <source>
        <strain evidence="1">P2</strain>
    </source>
</reference>
<evidence type="ECO:0000313" key="2">
    <source>
        <dbReference type="Proteomes" id="UP000886501"/>
    </source>
</evidence>
<reference evidence="1" key="2">
    <citation type="journal article" date="2020" name="Nat. Commun.">
        <title>Large-scale genome sequencing of mycorrhizal fungi provides insights into the early evolution of symbiotic traits.</title>
        <authorList>
            <person name="Miyauchi S."/>
            <person name="Kiss E."/>
            <person name="Kuo A."/>
            <person name="Drula E."/>
            <person name="Kohler A."/>
            <person name="Sanchez-Garcia M."/>
            <person name="Morin E."/>
            <person name="Andreopoulos B."/>
            <person name="Barry K.W."/>
            <person name="Bonito G."/>
            <person name="Buee M."/>
            <person name="Carver A."/>
            <person name="Chen C."/>
            <person name="Cichocki N."/>
            <person name="Clum A."/>
            <person name="Culley D."/>
            <person name="Crous P.W."/>
            <person name="Fauchery L."/>
            <person name="Girlanda M."/>
            <person name="Hayes R.D."/>
            <person name="Keri Z."/>
            <person name="LaButti K."/>
            <person name="Lipzen A."/>
            <person name="Lombard V."/>
            <person name="Magnuson J."/>
            <person name="Maillard F."/>
            <person name="Murat C."/>
            <person name="Nolan M."/>
            <person name="Ohm R.A."/>
            <person name="Pangilinan J."/>
            <person name="Pereira M.F."/>
            <person name="Perotto S."/>
            <person name="Peter M."/>
            <person name="Pfister S."/>
            <person name="Riley R."/>
            <person name="Sitrit Y."/>
            <person name="Stielow J.B."/>
            <person name="Szollosi G."/>
            <person name="Zifcakova L."/>
            <person name="Stursova M."/>
            <person name="Spatafora J.W."/>
            <person name="Tedersoo L."/>
            <person name="Vaario L.M."/>
            <person name="Yamada A."/>
            <person name="Yan M."/>
            <person name="Wang P."/>
            <person name="Xu J."/>
            <person name="Bruns T."/>
            <person name="Baldrian P."/>
            <person name="Vilgalys R."/>
            <person name="Dunand C."/>
            <person name="Henrissat B."/>
            <person name="Grigoriev I.V."/>
            <person name="Hibbett D."/>
            <person name="Nagy L.G."/>
            <person name="Martin F.M."/>
        </authorList>
    </citation>
    <scope>NUCLEOTIDE SEQUENCE</scope>
    <source>
        <strain evidence="1">P2</strain>
    </source>
</reference>
<proteinExistence type="predicted"/>
<name>A0ACB6Z3A2_THEGA</name>
<sequence length="602" mass="67432">MQEYTLNDDITLKVVSHLDLSTILSLSRTCQRIYQLSLSSLSFWINAADAHQFPVPISAIRDHYEPEEVRYMARVISCYQYKIRGGGRTERSNRGVGLSSATRVKFRQEGLVRLSSKGQEGLLGVSSAMVQGYTADSLPWLISVKGKTIRCDSIDEEYITGVEWEADGLVDWFWRYDILTERDREGSGRLREYVTVTFLTNGSYTNLLQSTAGPPGSYQESLHTIKIYLPSKTELVPVPKTPSYLGALGTLISSNTPPVLQNPLVPAPRVVHHDSVKIPRGFNCGLCRPATDGSLVYLLARTKQRFIMALGAYAFWVFVYDWKTGRGLQIRLPEEGSWRKVAGSGHTVILQDWRDMMYTVDLSSEFAVPLPSHLTPEDEDPSSPWRSVKEGPRTALVHMPFRHQEEANLMPITGNIFQTTGESFCLISRLGERLYCHLFRRSSLSSSKLHSTTPSTPDPGFTHIGTGYIDIDGGEEQLGISFLHKTRGTRSLLGYSADDGTKRTVHFFVVDFEIDCGQDGTEGLQSIRGRKQELLVRGEAQGQSSGPSHHNRLASTGPRIRGLDQILGRNNMQEVFYDGFRGTVGMVNKEYTEIVLFRTTRD</sequence>
<evidence type="ECO:0000313" key="1">
    <source>
        <dbReference type="EMBL" id="KAF9643606.1"/>
    </source>
</evidence>